<dbReference type="Gene3D" id="1.10.540.10">
    <property type="entry name" value="Acyl-CoA dehydrogenase/oxidase, N-terminal domain"/>
    <property type="match status" value="1"/>
</dbReference>
<evidence type="ECO:0000256" key="1">
    <source>
        <dbReference type="ARBA" id="ARBA00001974"/>
    </source>
</evidence>
<dbReference type="InterPro" id="IPR037069">
    <property type="entry name" value="AcylCoA_DH/ox_N_sf"/>
</dbReference>
<dbReference type="GO" id="GO:0003995">
    <property type="term" value="F:acyl-CoA dehydrogenase activity"/>
    <property type="evidence" value="ECO:0007669"/>
    <property type="project" value="InterPro"/>
</dbReference>
<comment type="cofactor">
    <cofactor evidence="1">
        <name>FAD</name>
        <dbReference type="ChEBI" id="CHEBI:57692"/>
    </cofactor>
</comment>
<dbReference type="RefSeq" id="WP_116553332.1">
    <property type="nucleotide sequence ID" value="NZ_QCZG01000003.1"/>
</dbReference>
<dbReference type="Gene3D" id="1.20.140.10">
    <property type="entry name" value="Butyryl-CoA Dehydrogenase, subunit A, domain 3"/>
    <property type="match status" value="1"/>
</dbReference>
<comment type="similarity">
    <text evidence="2">Belongs to the acyl-CoA dehydrogenase family.</text>
</comment>
<keyword evidence="3" id="KW-0285">Flavoprotein</keyword>
<dbReference type="SUPFAM" id="SSF47203">
    <property type="entry name" value="Acyl-CoA dehydrogenase C-terminal domain-like"/>
    <property type="match status" value="1"/>
</dbReference>
<dbReference type="PANTHER" id="PTHR43884:SF12">
    <property type="entry name" value="ISOVALERYL-COA DEHYDROGENASE, MITOCHONDRIAL-RELATED"/>
    <property type="match status" value="1"/>
</dbReference>
<feature type="domain" description="Acyl-CoA dehydrogenase/oxidase N-terminal" evidence="6">
    <location>
        <begin position="7"/>
        <end position="84"/>
    </location>
</feature>
<dbReference type="PANTHER" id="PTHR43884">
    <property type="entry name" value="ACYL-COA DEHYDROGENASE"/>
    <property type="match status" value="1"/>
</dbReference>
<dbReference type="InterPro" id="IPR009075">
    <property type="entry name" value="AcylCo_DH/oxidase_C"/>
</dbReference>
<evidence type="ECO:0000259" key="5">
    <source>
        <dbReference type="Pfam" id="PF00441"/>
    </source>
</evidence>
<dbReference type="InterPro" id="IPR009100">
    <property type="entry name" value="AcylCoA_DH/oxidase_NM_dom_sf"/>
</dbReference>
<evidence type="ECO:0000313" key="8">
    <source>
        <dbReference type="Proteomes" id="UP000245998"/>
    </source>
</evidence>
<evidence type="ECO:0000259" key="6">
    <source>
        <dbReference type="Pfam" id="PF02771"/>
    </source>
</evidence>
<evidence type="ECO:0000256" key="4">
    <source>
        <dbReference type="ARBA" id="ARBA00022827"/>
    </source>
</evidence>
<evidence type="ECO:0000313" key="7">
    <source>
        <dbReference type="EMBL" id="PWA13046.1"/>
    </source>
</evidence>
<reference evidence="7 8" key="1">
    <citation type="submission" date="2018-04" db="EMBL/GenBank/DDBJ databases">
        <title>Camelliibacillus theae gen. nov., sp. nov., isolated from Pu'er tea.</title>
        <authorList>
            <person name="Niu L."/>
        </authorList>
    </citation>
    <scope>NUCLEOTIDE SEQUENCE [LARGE SCALE GENOMIC DNA]</scope>
    <source>
        <strain evidence="7 8">T8</strain>
    </source>
</reference>
<dbReference type="EMBL" id="QCZG01000003">
    <property type="protein sequence ID" value="PWA13046.1"/>
    <property type="molecule type" value="Genomic_DNA"/>
</dbReference>
<sequence>MISFRPTEDEQAFSNLAKNFAIENIRPKARECEQERSVSNEITKEVEELGFAALELPESWGGLELPLISQVQILQALSYGDLDVVQGLPGAGDAASLIRLVPDKSAFQSYKEANLNGDRQDVAFIDATDREGSLASDFEIIANGNEYVLRGTSKPVRLAASAKYIAIAGIDSQSEPVVLWLENSDKWRVLEGDYRLGLLSSGLGRIQFSDLQVGAEQVIARGDEARTLISNVQDRIRVLQGAKEVGLMEAALDYAIEYTAGRKAFGQEIAKFQGVSFTIADMAFEFQAAHHLVWQAALKVDDEAEDDASHSLRALSRAHRSVRFVTDSAVQMLGGHGYVQEFPVEKWMRDAQAQVALYGRERDLLIRLGEQILKPVEERVAQ</sequence>
<dbReference type="OrthoDB" id="2371581at2"/>
<organism evidence="7 8">
    <name type="scientific">Pueribacillus theae</name>
    <dbReference type="NCBI Taxonomy" id="2171751"/>
    <lineage>
        <taxon>Bacteria</taxon>
        <taxon>Bacillati</taxon>
        <taxon>Bacillota</taxon>
        <taxon>Bacilli</taxon>
        <taxon>Bacillales</taxon>
        <taxon>Bacillaceae</taxon>
        <taxon>Pueribacillus</taxon>
    </lineage>
</organism>
<evidence type="ECO:0000256" key="3">
    <source>
        <dbReference type="ARBA" id="ARBA00022630"/>
    </source>
</evidence>
<dbReference type="PIRSF" id="PIRSF016578">
    <property type="entry name" value="HsaA"/>
    <property type="match status" value="1"/>
</dbReference>
<dbReference type="Pfam" id="PF00441">
    <property type="entry name" value="Acyl-CoA_dh_1"/>
    <property type="match status" value="1"/>
</dbReference>
<proteinExistence type="inferred from homology"/>
<dbReference type="InterPro" id="IPR006089">
    <property type="entry name" value="Acyl-CoA_DH_CS"/>
</dbReference>
<dbReference type="PROSITE" id="PS00073">
    <property type="entry name" value="ACYL_COA_DH_2"/>
    <property type="match status" value="1"/>
</dbReference>
<feature type="domain" description="Acyl-CoA dehydrogenase/oxidase C-terminal" evidence="5">
    <location>
        <begin position="236"/>
        <end position="359"/>
    </location>
</feature>
<dbReference type="InterPro" id="IPR036250">
    <property type="entry name" value="AcylCo_DH-like_C"/>
</dbReference>
<dbReference type="GO" id="GO:0050660">
    <property type="term" value="F:flavin adenine dinucleotide binding"/>
    <property type="evidence" value="ECO:0007669"/>
    <property type="project" value="InterPro"/>
</dbReference>
<name>A0A2U1K684_9BACI</name>
<dbReference type="InterPro" id="IPR013786">
    <property type="entry name" value="AcylCoA_DH/ox_N"/>
</dbReference>
<dbReference type="AlphaFoldDB" id="A0A2U1K684"/>
<dbReference type="Proteomes" id="UP000245998">
    <property type="component" value="Unassembled WGS sequence"/>
</dbReference>
<keyword evidence="4" id="KW-0274">FAD</keyword>
<gene>
    <name evidence="7" type="ORF">DCC39_02635</name>
</gene>
<evidence type="ECO:0000256" key="2">
    <source>
        <dbReference type="ARBA" id="ARBA00009347"/>
    </source>
</evidence>
<protein>
    <submittedName>
        <fullName evidence="7">Acyl-CoA dehydrogenase</fullName>
    </submittedName>
</protein>
<accession>A0A2U1K684</accession>
<dbReference type="SUPFAM" id="SSF56645">
    <property type="entry name" value="Acyl-CoA dehydrogenase NM domain-like"/>
    <property type="match status" value="1"/>
</dbReference>
<dbReference type="Pfam" id="PF02771">
    <property type="entry name" value="Acyl-CoA_dh_N"/>
    <property type="match status" value="1"/>
</dbReference>
<keyword evidence="8" id="KW-1185">Reference proteome</keyword>
<comment type="caution">
    <text evidence="7">The sequence shown here is derived from an EMBL/GenBank/DDBJ whole genome shotgun (WGS) entry which is preliminary data.</text>
</comment>